<protein>
    <recommendedName>
        <fullName evidence="2">DUF4276 family protein</fullName>
    </recommendedName>
</protein>
<name>A0A450U3P1_9GAMM</name>
<sequence>MIKIFTIVEGEGEVNAFPVLLRRLGEWLSPQCSVQVERPIRVPRDRFLKRKEEFRRFLWLAAAKSGDIGWIIILLDADDDCPARLGPEILERASVIVPHRQVSVILADREFEAWFLAAAPSLNGKRGFSYGKR</sequence>
<dbReference type="EMBL" id="CAADFE010000139">
    <property type="protein sequence ID" value="VFJ77764.1"/>
    <property type="molecule type" value="Genomic_DNA"/>
</dbReference>
<gene>
    <name evidence="1" type="ORF">BECKFW1821C_GA0114237_11395</name>
</gene>
<organism evidence="1">
    <name type="scientific">Candidatus Kentrum sp. FW</name>
    <dbReference type="NCBI Taxonomy" id="2126338"/>
    <lineage>
        <taxon>Bacteria</taxon>
        <taxon>Pseudomonadati</taxon>
        <taxon>Pseudomonadota</taxon>
        <taxon>Gammaproteobacteria</taxon>
        <taxon>Candidatus Kentrum</taxon>
    </lineage>
</organism>
<accession>A0A450U3P1</accession>
<reference evidence="1" key="1">
    <citation type="submission" date="2019-02" db="EMBL/GenBank/DDBJ databases">
        <authorList>
            <person name="Gruber-Vodicka R. H."/>
            <person name="Seah K. B. B."/>
        </authorList>
    </citation>
    <scope>NUCLEOTIDE SEQUENCE</scope>
    <source>
        <strain evidence="1">BECK_BZ131</strain>
    </source>
</reference>
<proteinExistence type="predicted"/>
<evidence type="ECO:0000313" key="1">
    <source>
        <dbReference type="EMBL" id="VFJ77764.1"/>
    </source>
</evidence>
<evidence type="ECO:0008006" key="2">
    <source>
        <dbReference type="Google" id="ProtNLM"/>
    </source>
</evidence>
<dbReference type="AlphaFoldDB" id="A0A450U3P1"/>